<feature type="transmembrane region" description="Helical" evidence="1">
    <location>
        <begin position="113"/>
        <end position="134"/>
    </location>
</feature>
<sequence>MNTESVFGMEFLIISLAVVVLLLWFFQIVMRKWFQVEKKPFFSYNHVNRKHAKWDYGIRISFIVVLIVNLLLTLNMQNWLIEPWYLLIIFLILLESVRAIFEKKYADNKNEYKLTISQLLFSVFLIGIFIFIMINF</sequence>
<gene>
    <name evidence="2" type="ORF">BleG1_1787</name>
</gene>
<dbReference type="STRING" id="1246626.BleG1_1787"/>
<reference evidence="2 3" key="1">
    <citation type="journal article" date="2014" name="Gene">
        <title>A comparative genomic analysis of the alkalitolerant soil bacterium Bacillus lehensis G1.</title>
        <authorList>
            <person name="Noor Y.M."/>
            <person name="Samsulrizal N.H."/>
            <person name="Jema'on N.A."/>
            <person name="Low K.O."/>
            <person name="Ramli A.N."/>
            <person name="Alias N.I."/>
            <person name="Damis S.I."/>
            <person name="Fuzi S.F."/>
            <person name="Isa M.N."/>
            <person name="Murad A.M."/>
            <person name="Raih M.F."/>
            <person name="Bakar F.D."/>
            <person name="Najimudin N."/>
            <person name="Mahadi N.M."/>
            <person name="Illias R.M."/>
        </authorList>
    </citation>
    <scope>NUCLEOTIDE SEQUENCE [LARGE SCALE GENOMIC DNA]</scope>
    <source>
        <strain evidence="2 3">G1</strain>
    </source>
</reference>
<dbReference type="Pfam" id="PF13789">
    <property type="entry name" value="DUF4181"/>
    <property type="match status" value="1"/>
</dbReference>
<keyword evidence="3" id="KW-1185">Reference proteome</keyword>
<dbReference type="EMBL" id="CP003923">
    <property type="protein sequence ID" value="AIC94365.1"/>
    <property type="molecule type" value="Genomic_DNA"/>
</dbReference>
<feature type="transmembrane region" description="Helical" evidence="1">
    <location>
        <begin position="83"/>
        <end position="101"/>
    </location>
</feature>
<organism evidence="2 3">
    <name type="scientific">Shouchella lehensis G1</name>
    <dbReference type="NCBI Taxonomy" id="1246626"/>
    <lineage>
        <taxon>Bacteria</taxon>
        <taxon>Bacillati</taxon>
        <taxon>Bacillota</taxon>
        <taxon>Bacilli</taxon>
        <taxon>Bacillales</taxon>
        <taxon>Bacillaceae</taxon>
        <taxon>Shouchella</taxon>
    </lineage>
</organism>
<dbReference type="KEGG" id="ble:BleG1_1787"/>
<dbReference type="InterPro" id="IPR025441">
    <property type="entry name" value="DUF4181"/>
</dbReference>
<evidence type="ECO:0000313" key="3">
    <source>
        <dbReference type="Proteomes" id="UP000027142"/>
    </source>
</evidence>
<dbReference type="OrthoDB" id="2428213at2"/>
<dbReference type="RefSeq" id="WP_038479648.1">
    <property type="nucleotide sequence ID" value="NZ_CP003923.1"/>
</dbReference>
<proteinExistence type="predicted"/>
<dbReference type="eggNOG" id="ENOG5032UAB">
    <property type="taxonomic scope" value="Bacteria"/>
</dbReference>
<keyword evidence="1" id="KW-0472">Membrane</keyword>
<keyword evidence="1" id="KW-0812">Transmembrane</keyword>
<evidence type="ECO:0008006" key="4">
    <source>
        <dbReference type="Google" id="ProtNLM"/>
    </source>
</evidence>
<feature type="transmembrane region" description="Helical" evidence="1">
    <location>
        <begin position="56"/>
        <end position="77"/>
    </location>
</feature>
<dbReference type="AlphaFoldDB" id="A0A060LX67"/>
<evidence type="ECO:0000256" key="1">
    <source>
        <dbReference type="SAM" id="Phobius"/>
    </source>
</evidence>
<dbReference type="HOGENOM" id="CLU_148489_0_0_9"/>
<keyword evidence="1" id="KW-1133">Transmembrane helix</keyword>
<evidence type="ECO:0000313" key="2">
    <source>
        <dbReference type="EMBL" id="AIC94365.1"/>
    </source>
</evidence>
<protein>
    <recommendedName>
        <fullName evidence="4">DUF4181 domain-containing protein</fullName>
    </recommendedName>
</protein>
<feature type="transmembrane region" description="Helical" evidence="1">
    <location>
        <begin position="6"/>
        <end position="29"/>
    </location>
</feature>
<name>A0A060LX67_9BACI</name>
<accession>A0A060LX67</accession>
<dbReference type="PATRIC" id="fig|1246626.3.peg.1781"/>
<dbReference type="Proteomes" id="UP000027142">
    <property type="component" value="Chromosome"/>
</dbReference>